<evidence type="ECO:0000256" key="1">
    <source>
        <dbReference type="ARBA" id="ARBA00023002"/>
    </source>
</evidence>
<organism evidence="4 5">
    <name type="scientific">Cellulomonas denverensis</name>
    <dbReference type="NCBI Taxonomy" id="264297"/>
    <lineage>
        <taxon>Bacteria</taxon>
        <taxon>Bacillati</taxon>
        <taxon>Actinomycetota</taxon>
        <taxon>Actinomycetes</taxon>
        <taxon>Micrococcales</taxon>
        <taxon>Cellulomonadaceae</taxon>
        <taxon>Cellulomonas</taxon>
    </lineage>
</organism>
<dbReference type="GO" id="GO:0004022">
    <property type="term" value="F:alcohol dehydrogenase (NAD+) activity"/>
    <property type="evidence" value="ECO:0007669"/>
    <property type="project" value="UniProtKB-ARBA"/>
</dbReference>
<dbReference type="InterPro" id="IPR013460">
    <property type="entry name" value="Lactal_redase"/>
</dbReference>
<dbReference type="AlphaFoldDB" id="A0A7X6QXT2"/>
<dbReference type="Proteomes" id="UP000581206">
    <property type="component" value="Unassembled WGS sequence"/>
</dbReference>
<sequence length="384" mass="39592">MPVQRMIWNQTAYFGAGAVEVIPGELTRRGFTRAFVVSDAVLVDSGVTGRVTGLLDAAGIGYDVYSDVQPNPPIENVQAGVAAFRASGADVLIAVGGGSPQDTCKAIGIIVANPEFEDVRSLEGVAPTTRPSVPIIAVPTTAGTASETTINYVITDTERQRKFVCVDPHDIPVLAVVDPEMMATAPRALKVATGLDALTHAIEGYTTAGAWELSDLFHLKAIQTIADSLRAAADGDPAAMERMALAQYVAGMGYSNVGLGLVHAMAHPLGAFYSAPHGVANGILLAPVMAFNAAATGEKLRDIAAAFGVQGAATMPLDEARAAAVDAVATLTRDLGNPTTITAVGATEADLPALAQAAFDDVCAGGNPRPATVAEIEELYRSLL</sequence>
<evidence type="ECO:0000313" key="4">
    <source>
        <dbReference type="EMBL" id="NKY21414.1"/>
    </source>
</evidence>
<evidence type="ECO:0000313" key="5">
    <source>
        <dbReference type="Proteomes" id="UP000581206"/>
    </source>
</evidence>
<gene>
    <name evidence="4" type="primary">fucO</name>
    <name evidence="4" type="ORF">HGA03_01900</name>
</gene>
<dbReference type="InterPro" id="IPR039697">
    <property type="entry name" value="Alcohol_dehydrogenase_Fe"/>
</dbReference>
<dbReference type="NCBIfam" id="NF007911">
    <property type="entry name" value="PRK10624.1"/>
    <property type="match status" value="1"/>
</dbReference>
<dbReference type="FunFam" id="3.40.50.1970:FF:000003">
    <property type="entry name" value="Alcohol dehydrogenase, iron-containing"/>
    <property type="match status" value="1"/>
</dbReference>
<accession>A0A7X6QXT2</accession>
<dbReference type="Pfam" id="PF25137">
    <property type="entry name" value="ADH_Fe_C"/>
    <property type="match status" value="1"/>
</dbReference>
<protein>
    <submittedName>
        <fullName evidence="4">Lactaldehyde reductase</fullName>
        <ecNumber evidence="4">1.1.1.77</ecNumber>
    </submittedName>
</protein>
<feature type="domain" description="Fe-containing alcohol dehydrogenase-like C-terminal" evidence="3">
    <location>
        <begin position="191"/>
        <end position="383"/>
    </location>
</feature>
<comment type="caution">
    <text evidence="4">The sequence shown here is derived from an EMBL/GenBank/DDBJ whole genome shotgun (WGS) entry which is preliminary data.</text>
</comment>
<name>A0A7X6QXT2_9CELL</name>
<keyword evidence="5" id="KW-1185">Reference proteome</keyword>
<evidence type="ECO:0000259" key="2">
    <source>
        <dbReference type="Pfam" id="PF00465"/>
    </source>
</evidence>
<evidence type="ECO:0000259" key="3">
    <source>
        <dbReference type="Pfam" id="PF25137"/>
    </source>
</evidence>
<dbReference type="Gene3D" id="1.20.1090.10">
    <property type="entry name" value="Dehydroquinate synthase-like - alpha domain"/>
    <property type="match status" value="1"/>
</dbReference>
<dbReference type="Pfam" id="PF00465">
    <property type="entry name" value="Fe-ADH"/>
    <property type="match status" value="1"/>
</dbReference>
<keyword evidence="1 4" id="KW-0560">Oxidoreductase</keyword>
<dbReference type="EC" id="1.1.1.77" evidence="4"/>
<dbReference type="NCBIfam" id="TIGR02638">
    <property type="entry name" value="lactal_redase"/>
    <property type="match status" value="1"/>
</dbReference>
<dbReference type="InterPro" id="IPR001670">
    <property type="entry name" value="ADH_Fe/GldA"/>
</dbReference>
<dbReference type="CDD" id="cd08176">
    <property type="entry name" value="LPO"/>
    <property type="match status" value="1"/>
</dbReference>
<dbReference type="GO" id="GO:0046872">
    <property type="term" value="F:metal ion binding"/>
    <property type="evidence" value="ECO:0007669"/>
    <property type="project" value="InterPro"/>
</dbReference>
<dbReference type="FunFam" id="1.20.1090.10:FF:000001">
    <property type="entry name" value="Aldehyde-alcohol dehydrogenase"/>
    <property type="match status" value="1"/>
</dbReference>
<dbReference type="EMBL" id="JAAXOX010000001">
    <property type="protein sequence ID" value="NKY21414.1"/>
    <property type="molecule type" value="Genomic_DNA"/>
</dbReference>
<proteinExistence type="predicted"/>
<dbReference type="PROSITE" id="PS00913">
    <property type="entry name" value="ADH_IRON_1"/>
    <property type="match status" value="1"/>
</dbReference>
<dbReference type="InterPro" id="IPR056798">
    <property type="entry name" value="ADH_Fe_C"/>
</dbReference>
<dbReference type="PANTHER" id="PTHR11496:SF106">
    <property type="entry name" value="LACTALDEHYDE REDUCTASE"/>
    <property type="match status" value="1"/>
</dbReference>
<dbReference type="Gene3D" id="3.40.50.1970">
    <property type="match status" value="1"/>
</dbReference>
<dbReference type="InterPro" id="IPR018211">
    <property type="entry name" value="ADH_Fe_CS"/>
</dbReference>
<dbReference type="GO" id="GO:0008912">
    <property type="term" value="F:lactaldehyde reductase activity"/>
    <property type="evidence" value="ECO:0007669"/>
    <property type="project" value="UniProtKB-EC"/>
</dbReference>
<feature type="domain" description="Alcohol dehydrogenase iron-type/glycerol dehydrogenase GldA" evidence="2">
    <location>
        <begin position="11"/>
        <end position="179"/>
    </location>
</feature>
<dbReference type="PANTHER" id="PTHR11496">
    <property type="entry name" value="ALCOHOL DEHYDROGENASE"/>
    <property type="match status" value="1"/>
</dbReference>
<dbReference type="SUPFAM" id="SSF56796">
    <property type="entry name" value="Dehydroquinate synthase-like"/>
    <property type="match status" value="1"/>
</dbReference>
<dbReference type="RefSeq" id="WP_168628508.1">
    <property type="nucleotide sequence ID" value="NZ_BONL01000022.1"/>
</dbReference>
<reference evidence="4 5" key="1">
    <citation type="submission" date="2020-04" db="EMBL/GenBank/DDBJ databases">
        <title>MicrobeNet Type strains.</title>
        <authorList>
            <person name="Nicholson A.C."/>
        </authorList>
    </citation>
    <scope>NUCLEOTIDE SEQUENCE [LARGE SCALE GENOMIC DNA]</scope>
    <source>
        <strain evidence="4 5">ATCC BAA-788</strain>
    </source>
</reference>